<dbReference type="Pfam" id="PF00691">
    <property type="entry name" value="OmpA"/>
    <property type="match status" value="1"/>
</dbReference>
<evidence type="ECO:0000313" key="4">
    <source>
        <dbReference type="Proteomes" id="UP001549749"/>
    </source>
</evidence>
<dbReference type="InterPro" id="IPR036737">
    <property type="entry name" value="OmpA-like_sf"/>
</dbReference>
<sequence>MKEHRKGGSLSDLSKVKRAERLYNSREYEKAISLCIAVLNNGGGNTNLARRAKLQLARIYVDTRQFEKSVSLYDEVLHTPGPDILPTDVTNCMDVLKRTGQVDEARKIGTLYESELKDDIKFKNLQSSLTGNYQNFNQDSIAKVKIDSLPVNMGGYQYGMSLYRKQVIFLSNELKKGTSSFSANAKSFIITEHGIAPFADGIKGVPQVGPATYYDNGKKVIYTVNPVSMVKIEQNSLFNSKTGTLLQFAAHESGNNSWSKSGGIKLIKNGDSYSFLHPAVTENGQRLYFVSDMAGGYGGTDIYYADWDREAQKWQKPVNMGPEVNTSGNELYPFIHNNKLFFSSSGLSGFGGLDIFLFNTDQPDVAPVHLPYPINTQADDLNPVLDATNWLLYFTSDRTGGHDNDRIYLVDLKKTRLDQLGLSVPQEEIVEPVMDNITDSREEISYTDNAAKENNVASSFSSDTIASVPDIIYFDRNAVVPQDKEWYKIDSIFRIWKMHTNQTIVINGHADIKGREQGELALSKNRAAYIRACLKSRGVYVNRIKINYYGASRPVSKESLPERNVGINRRCEIKILSDRNIF</sequence>
<gene>
    <name evidence="3" type="ORF">ABR189_13715</name>
</gene>
<dbReference type="Gene3D" id="1.25.40.10">
    <property type="entry name" value="Tetratricopeptide repeat domain"/>
    <property type="match status" value="1"/>
</dbReference>
<evidence type="ECO:0000259" key="2">
    <source>
        <dbReference type="PROSITE" id="PS51123"/>
    </source>
</evidence>
<evidence type="ECO:0000256" key="1">
    <source>
        <dbReference type="PROSITE-ProRule" id="PRU00473"/>
    </source>
</evidence>
<name>A0ABV2T605_9BACT</name>
<keyword evidence="4" id="KW-1185">Reference proteome</keyword>
<dbReference type="Gene3D" id="2.120.10.30">
    <property type="entry name" value="TolB, C-terminal domain"/>
    <property type="match status" value="1"/>
</dbReference>
<dbReference type="CDD" id="cd07185">
    <property type="entry name" value="OmpA_C-like"/>
    <property type="match status" value="1"/>
</dbReference>
<dbReference type="EMBL" id="JBEXAC010000001">
    <property type="protein sequence ID" value="MET6998438.1"/>
    <property type="molecule type" value="Genomic_DNA"/>
</dbReference>
<organism evidence="3 4">
    <name type="scientific">Chitinophaga defluvii</name>
    <dbReference type="NCBI Taxonomy" id="3163343"/>
    <lineage>
        <taxon>Bacteria</taxon>
        <taxon>Pseudomonadati</taxon>
        <taxon>Bacteroidota</taxon>
        <taxon>Chitinophagia</taxon>
        <taxon>Chitinophagales</taxon>
        <taxon>Chitinophagaceae</taxon>
        <taxon>Chitinophaga</taxon>
    </lineage>
</organism>
<dbReference type="Gene3D" id="3.30.1330.60">
    <property type="entry name" value="OmpA-like domain"/>
    <property type="match status" value="1"/>
</dbReference>
<dbReference type="InterPro" id="IPR050330">
    <property type="entry name" value="Bact_OuterMem_StrucFunc"/>
</dbReference>
<protein>
    <submittedName>
        <fullName evidence="3">OmpA family protein</fullName>
    </submittedName>
</protein>
<dbReference type="RefSeq" id="WP_354661072.1">
    <property type="nucleotide sequence ID" value="NZ_JBEXAC010000001.1"/>
</dbReference>
<dbReference type="InterPro" id="IPR011990">
    <property type="entry name" value="TPR-like_helical_dom_sf"/>
</dbReference>
<accession>A0ABV2T605</accession>
<evidence type="ECO:0000313" key="3">
    <source>
        <dbReference type="EMBL" id="MET6998438.1"/>
    </source>
</evidence>
<dbReference type="SUPFAM" id="SSF103088">
    <property type="entry name" value="OmpA-like"/>
    <property type="match status" value="1"/>
</dbReference>
<dbReference type="Pfam" id="PF07676">
    <property type="entry name" value="PD40"/>
    <property type="match status" value="2"/>
</dbReference>
<keyword evidence="1" id="KW-0472">Membrane</keyword>
<proteinExistence type="predicted"/>
<comment type="caution">
    <text evidence="3">The sequence shown here is derived from an EMBL/GenBank/DDBJ whole genome shotgun (WGS) entry which is preliminary data.</text>
</comment>
<feature type="domain" description="OmpA-like" evidence="2">
    <location>
        <begin position="461"/>
        <end position="579"/>
    </location>
</feature>
<reference evidence="3 4" key="1">
    <citation type="submission" date="2024-06" db="EMBL/GenBank/DDBJ databases">
        <title>Chitinophaga defluvii sp. nov., isolated from municipal sewage.</title>
        <authorList>
            <person name="Zhang L."/>
        </authorList>
    </citation>
    <scope>NUCLEOTIDE SEQUENCE [LARGE SCALE GENOMIC DNA]</scope>
    <source>
        <strain evidence="3 4">H8</strain>
    </source>
</reference>
<dbReference type="InterPro" id="IPR011659">
    <property type="entry name" value="WD40"/>
</dbReference>
<dbReference type="InterPro" id="IPR011042">
    <property type="entry name" value="6-blade_b-propeller_TolB-like"/>
</dbReference>
<dbReference type="InterPro" id="IPR006665">
    <property type="entry name" value="OmpA-like"/>
</dbReference>
<dbReference type="PANTHER" id="PTHR30329:SF21">
    <property type="entry name" value="LIPOPROTEIN YIAD-RELATED"/>
    <property type="match status" value="1"/>
</dbReference>
<dbReference type="SUPFAM" id="SSF82171">
    <property type="entry name" value="DPP6 N-terminal domain-like"/>
    <property type="match status" value="1"/>
</dbReference>
<dbReference type="PANTHER" id="PTHR30329">
    <property type="entry name" value="STATOR ELEMENT OF FLAGELLAR MOTOR COMPLEX"/>
    <property type="match status" value="1"/>
</dbReference>
<dbReference type="Proteomes" id="UP001549749">
    <property type="component" value="Unassembled WGS sequence"/>
</dbReference>
<dbReference type="PROSITE" id="PS51123">
    <property type="entry name" value="OMPA_2"/>
    <property type="match status" value="1"/>
</dbReference>